<dbReference type="AlphaFoldDB" id="A0AAV7URE4"/>
<organism evidence="1 2">
    <name type="scientific">Pleurodeles waltl</name>
    <name type="common">Iberian ribbed newt</name>
    <dbReference type="NCBI Taxonomy" id="8319"/>
    <lineage>
        <taxon>Eukaryota</taxon>
        <taxon>Metazoa</taxon>
        <taxon>Chordata</taxon>
        <taxon>Craniata</taxon>
        <taxon>Vertebrata</taxon>
        <taxon>Euteleostomi</taxon>
        <taxon>Amphibia</taxon>
        <taxon>Batrachia</taxon>
        <taxon>Caudata</taxon>
        <taxon>Salamandroidea</taxon>
        <taxon>Salamandridae</taxon>
        <taxon>Pleurodelinae</taxon>
        <taxon>Pleurodeles</taxon>
    </lineage>
</organism>
<dbReference type="EMBL" id="JANPWB010000004">
    <property type="protein sequence ID" value="KAJ1191614.1"/>
    <property type="molecule type" value="Genomic_DNA"/>
</dbReference>
<comment type="caution">
    <text evidence="1">The sequence shown here is derived from an EMBL/GenBank/DDBJ whole genome shotgun (WGS) entry which is preliminary data.</text>
</comment>
<keyword evidence="2" id="KW-1185">Reference proteome</keyword>
<gene>
    <name evidence="1" type="ORF">NDU88_000930</name>
</gene>
<sequence length="73" mass="7997">MSPRAGGGETPVEWSCATRWCTRPRWGYEEKQHVSDVATLVTALAFQLTGAPTSISAASVRRLEAELLEYSGR</sequence>
<proteinExistence type="predicted"/>
<evidence type="ECO:0000313" key="1">
    <source>
        <dbReference type="EMBL" id="KAJ1191614.1"/>
    </source>
</evidence>
<accession>A0AAV7URE4</accession>
<dbReference type="Proteomes" id="UP001066276">
    <property type="component" value="Chromosome 2_2"/>
</dbReference>
<reference evidence="1" key="1">
    <citation type="journal article" date="2022" name="bioRxiv">
        <title>Sequencing and chromosome-scale assembly of the giantPleurodeles waltlgenome.</title>
        <authorList>
            <person name="Brown T."/>
            <person name="Elewa A."/>
            <person name="Iarovenko S."/>
            <person name="Subramanian E."/>
            <person name="Araus A.J."/>
            <person name="Petzold A."/>
            <person name="Susuki M."/>
            <person name="Suzuki K.-i.T."/>
            <person name="Hayashi T."/>
            <person name="Toyoda A."/>
            <person name="Oliveira C."/>
            <person name="Osipova E."/>
            <person name="Leigh N.D."/>
            <person name="Simon A."/>
            <person name="Yun M.H."/>
        </authorList>
    </citation>
    <scope>NUCLEOTIDE SEQUENCE</scope>
    <source>
        <strain evidence="1">20211129_DDA</strain>
        <tissue evidence="1">Liver</tissue>
    </source>
</reference>
<name>A0AAV7URE4_PLEWA</name>
<protein>
    <submittedName>
        <fullName evidence="1">Uncharacterized protein</fullName>
    </submittedName>
</protein>
<evidence type="ECO:0000313" key="2">
    <source>
        <dbReference type="Proteomes" id="UP001066276"/>
    </source>
</evidence>